<evidence type="ECO:0000256" key="1">
    <source>
        <dbReference type="ARBA" id="ARBA00001946"/>
    </source>
</evidence>
<dbReference type="NCBIfam" id="TIGR01488">
    <property type="entry name" value="HAD-SF-IB"/>
    <property type="match status" value="1"/>
</dbReference>
<dbReference type="NCBIfam" id="TIGR01489">
    <property type="entry name" value="DKMTPPase-SF"/>
    <property type="match status" value="1"/>
</dbReference>
<dbReference type="Pfam" id="PF06888">
    <property type="entry name" value="Put_Phosphatase"/>
    <property type="match status" value="1"/>
</dbReference>
<evidence type="ECO:0000313" key="6">
    <source>
        <dbReference type="Proteomes" id="UP001396334"/>
    </source>
</evidence>
<dbReference type="InterPro" id="IPR036412">
    <property type="entry name" value="HAD-like_sf"/>
</dbReference>
<dbReference type="InterPro" id="IPR016965">
    <property type="entry name" value="Pase_PHOSPHO-typ"/>
</dbReference>
<keyword evidence="3" id="KW-0378">Hydrolase</keyword>
<proteinExistence type="predicted"/>
<dbReference type="Proteomes" id="UP001396334">
    <property type="component" value="Unassembled WGS sequence"/>
</dbReference>
<evidence type="ECO:0000313" key="5">
    <source>
        <dbReference type="EMBL" id="KAK9022647.1"/>
    </source>
</evidence>
<dbReference type="PANTHER" id="PTHR20889">
    <property type="entry name" value="PHOSPHATASE, ORPHAN 1, 2"/>
    <property type="match status" value="1"/>
</dbReference>
<dbReference type="PANTHER" id="PTHR20889:SF16">
    <property type="entry name" value="INORGANIC PYROPHOSPHATASE 2-LIKE"/>
    <property type="match status" value="1"/>
</dbReference>
<dbReference type="SUPFAM" id="SSF56784">
    <property type="entry name" value="HAD-like"/>
    <property type="match status" value="1"/>
</dbReference>
<reference evidence="5 6" key="1">
    <citation type="journal article" date="2024" name="G3 (Bethesda)">
        <title>Genome assembly of Hibiscus sabdariffa L. provides insights into metabolisms of medicinal natural products.</title>
        <authorList>
            <person name="Kim T."/>
        </authorList>
    </citation>
    <scope>NUCLEOTIDE SEQUENCE [LARGE SCALE GENOMIC DNA]</scope>
    <source>
        <strain evidence="5">TK-2024</strain>
        <tissue evidence="5">Old leaves</tissue>
    </source>
</reference>
<evidence type="ECO:0008006" key="7">
    <source>
        <dbReference type="Google" id="ProtNLM"/>
    </source>
</evidence>
<keyword evidence="2" id="KW-0479">Metal-binding</keyword>
<comment type="caution">
    <text evidence="5">The sequence shown here is derived from an EMBL/GenBank/DDBJ whole genome shotgun (WGS) entry which is preliminary data.</text>
</comment>
<evidence type="ECO:0000256" key="3">
    <source>
        <dbReference type="ARBA" id="ARBA00022801"/>
    </source>
</evidence>
<protein>
    <recommendedName>
        <fullName evidence="7">Inorganic pyrophosphatase 2-like</fullName>
    </recommendedName>
</protein>
<accession>A0ABR2SBS0</accession>
<name>A0ABR2SBS0_9ROSI</name>
<dbReference type="EMBL" id="JBBPBN010000015">
    <property type="protein sequence ID" value="KAK9022647.1"/>
    <property type="molecule type" value="Genomic_DNA"/>
</dbReference>
<evidence type="ECO:0000256" key="2">
    <source>
        <dbReference type="ARBA" id="ARBA00022723"/>
    </source>
</evidence>
<dbReference type="Gene3D" id="3.40.50.1000">
    <property type="entry name" value="HAD superfamily/HAD-like"/>
    <property type="match status" value="1"/>
</dbReference>
<dbReference type="PIRSF" id="PIRSF031051">
    <property type="entry name" value="PyrdxlP_Pase_PHOSPHO2"/>
    <property type="match status" value="1"/>
</dbReference>
<sequence length="282" mass="31691">MAGASILVVFDFDKTIIDCDSDNWVVDELGATELFEQLLPTMPWNSLMDRMMKELHSRGTRIEDIVAVLKTTPINPRIIEAIKSAYALGCDLKIVSDANTFFIEKILEHHGLKECFSEIHTNPGFVDEEGRLRIFPHHDFTNSSHGCVHPSCPPNMCKVTVIEKIQASLTMEDKKKTIIYLGDGLGDFCPSLKLGDGDYVMPRKGFPVWDLICKNKNLIKAEICEWSNGEDLEHVLFHLITRISIYGNNTGQLYSVDCKLETMPLSAATNDEAFSKALPVFH</sequence>
<keyword evidence="6" id="KW-1185">Reference proteome</keyword>
<organism evidence="5 6">
    <name type="scientific">Hibiscus sabdariffa</name>
    <name type="common">roselle</name>
    <dbReference type="NCBI Taxonomy" id="183260"/>
    <lineage>
        <taxon>Eukaryota</taxon>
        <taxon>Viridiplantae</taxon>
        <taxon>Streptophyta</taxon>
        <taxon>Embryophyta</taxon>
        <taxon>Tracheophyta</taxon>
        <taxon>Spermatophyta</taxon>
        <taxon>Magnoliopsida</taxon>
        <taxon>eudicotyledons</taxon>
        <taxon>Gunneridae</taxon>
        <taxon>Pentapetalae</taxon>
        <taxon>rosids</taxon>
        <taxon>malvids</taxon>
        <taxon>Malvales</taxon>
        <taxon>Malvaceae</taxon>
        <taxon>Malvoideae</taxon>
        <taxon>Hibiscus</taxon>
    </lineage>
</organism>
<comment type="cofactor">
    <cofactor evidence="1">
        <name>Mg(2+)</name>
        <dbReference type="ChEBI" id="CHEBI:18420"/>
    </cofactor>
</comment>
<dbReference type="InterPro" id="IPR023214">
    <property type="entry name" value="HAD_sf"/>
</dbReference>
<keyword evidence="4" id="KW-0460">Magnesium</keyword>
<gene>
    <name evidence="5" type="ORF">V6N11_002894</name>
</gene>
<evidence type="ECO:0000256" key="4">
    <source>
        <dbReference type="ARBA" id="ARBA00022842"/>
    </source>
</evidence>
<dbReference type="InterPro" id="IPR006384">
    <property type="entry name" value="HAD_hydro_PyrdxlP_Pase-like"/>
</dbReference>